<dbReference type="EMBL" id="CAFBPX010000068">
    <property type="protein sequence ID" value="CAB5032690.1"/>
    <property type="molecule type" value="Genomic_DNA"/>
</dbReference>
<sequence length="137" mass="13986">MTRLSAAPFLSIACIAAVAAVALPGCGKPEYCAKKTEFNSSVTTLTSVSLTPPDPTVINTDITNVQNAGTAMINAAKSDFPSESTALENAVNDVVATGKTLSTTKDLTATGVTLAAQLLVLNSAWNSFKTATNDACS</sequence>
<accession>A0A6J7RWM0</accession>
<gene>
    <name evidence="1" type="ORF">UFOPK4175_00514</name>
</gene>
<reference evidence="1" key="1">
    <citation type="submission" date="2020-05" db="EMBL/GenBank/DDBJ databases">
        <authorList>
            <person name="Chiriac C."/>
            <person name="Salcher M."/>
            <person name="Ghai R."/>
            <person name="Kavagutti S V."/>
        </authorList>
    </citation>
    <scope>NUCLEOTIDE SEQUENCE</scope>
</reference>
<name>A0A6J7RWM0_9ZZZZ</name>
<proteinExistence type="predicted"/>
<evidence type="ECO:0000313" key="1">
    <source>
        <dbReference type="EMBL" id="CAB5032690.1"/>
    </source>
</evidence>
<organism evidence="1">
    <name type="scientific">freshwater metagenome</name>
    <dbReference type="NCBI Taxonomy" id="449393"/>
    <lineage>
        <taxon>unclassified sequences</taxon>
        <taxon>metagenomes</taxon>
        <taxon>ecological metagenomes</taxon>
    </lineage>
</organism>
<protein>
    <submittedName>
        <fullName evidence="1">Unannotated protein</fullName>
    </submittedName>
</protein>
<dbReference type="AlphaFoldDB" id="A0A6J7RWM0"/>